<name>A0A9D1SAF0_9PROT</name>
<dbReference type="AlphaFoldDB" id="A0A9D1SAF0"/>
<evidence type="ECO:0000313" key="2">
    <source>
        <dbReference type="Proteomes" id="UP000824107"/>
    </source>
</evidence>
<organism evidence="1 2">
    <name type="scientific">Candidatus Scatocola faecipullorum</name>
    <dbReference type="NCBI Taxonomy" id="2840917"/>
    <lineage>
        <taxon>Bacteria</taxon>
        <taxon>Pseudomonadati</taxon>
        <taxon>Pseudomonadota</taxon>
        <taxon>Alphaproteobacteria</taxon>
        <taxon>Rhodospirillales</taxon>
        <taxon>Rhodospirillaceae</taxon>
        <taxon>Rhodospirillaceae incertae sedis</taxon>
        <taxon>Candidatus Scatocola</taxon>
    </lineage>
</organism>
<proteinExistence type="predicted"/>
<evidence type="ECO:0000313" key="1">
    <source>
        <dbReference type="EMBL" id="HIU52835.1"/>
    </source>
</evidence>
<dbReference type="Proteomes" id="UP000824107">
    <property type="component" value="Unassembled WGS sequence"/>
</dbReference>
<reference evidence="1" key="1">
    <citation type="submission" date="2020-10" db="EMBL/GenBank/DDBJ databases">
        <authorList>
            <person name="Gilroy R."/>
        </authorList>
    </citation>
    <scope>NUCLEOTIDE SEQUENCE</scope>
    <source>
        <strain evidence="1">ChiW3-316</strain>
    </source>
</reference>
<dbReference type="EMBL" id="DVNC01000020">
    <property type="protein sequence ID" value="HIU52835.1"/>
    <property type="molecule type" value="Genomic_DNA"/>
</dbReference>
<protein>
    <submittedName>
        <fullName evidence="1">Uncharacterized protein</fullName>
    </submittedName>
</protein>
<sequence length="468" mass="52474">MPEAEVFDAVEAEESGPLIFEEIQTENQIEQPVVTEQPAGGEMKSLLPEAAVDEIKEDEPSETVVAAFEDVTGVKTEPESKIDAGGDIFVEASVSEDEGVQQIDAATVPVKDYQVPEPKIPENSEAAPNEEVSVVEETEENVPVFVPRPSVPAEEISADGREFQQTDEQPVEIVCRELTDDERDALIPTFYEFNKGAGFGQFQADEKIYNLTLSDVDFDTYELENWSLIIFDDYRLRLNPEDKELVLPKADNVVRYAKLLKGGKTKLELFNETQYNFMAPTEEFVKIRGHFIYGNIANNSKLIIKDFINLTLSDKQGQLISFNKPVSGLLTGPKAAKLYFNDVRGILVPTGKVHRRNDEREQARAVRWYSGNSGDKCFSFDARSVSGNFEGTDQCKIIHVNVGISNYGWNISFDNGLFMSFRDLQEYQTRYGQLPASSGVIIHGQQTLKFSNVEKIVVYEAAQYFTYG</sequence>
<comment type="caution">
    <text evidence="1">The sequence shown here is derived from an EMBL/GenBank/DDBJ whole genome shotgun (WGS) entry which is preliminary data.</text>
</comment>
<gene>
    <name evidence="1" type="ORF">IAD20_02005</name>
</gene>
<reference evidence="1" key="2">
    <citation type="journal article" date="2021" name="PeerJ">
        <title>Extensive microbial diversity within the chicken gut microbiome revealed by metagenomics and culture.</title>
        <authorList>
            <person name="Gilroy R."/>
            <person name="Ravi A."/>
            <person name="Getino M."/>
            <person name="Pursley I."/>
            <person name="Horton D.L."/>
            <person name="Alikhan N.F."/>
            <person name="Baker D."/>
            <person name="Gharbi K."/>
            <person name="Hall N."/>
            <person name="Watson M."/>
            <person name="Adriaenssens E.M."/>
            <person name="Foster-Nyarko E."/>
            <person name="Jarju S."/>
            <person name="Secka A."/>
            <person name="Antonio M."/>
            <person name="Oren A."/>
            <person name="Chaudhuri R.R."/>
            <person name="La Ragione R."/>
            <person name="Hildebrand F."/>
            <person name="Pallen M.J."/>
        </authorList>
    </citation>
    <scope>NUCLEOTIDE SEQUENCE</scope>
    <source>
        <strain evidence="1">ChiW3-316</strain>
    </source>
</reference>
<accession>A0A9D1SAF0</accession>